<name>M1V778_CYAM1</name>
<dbReference type="InterPro" id="IPR050302">
    <property type="entry name" value="Rab_GAP_TBC_domain"/>
</dbReference>
<dbReference type="EMBL" id="AP006501">
    <property type="protein sequence ID" value="BAM82820.1"/>
    <property type="molecule type" value="Genomic_DNA"/>
</dbReference>
<dbReference type="KEGG" id="cme:CYME_CMS207C"/>
<dbReference type="AlphaFoldDB" id="M1V778"/>
<dbReference type="PROSITE" id="PS50086">
    <property type="entry name" value="TBC_RABGAP"/>
    <property type="match status" value="1"/>
</dbReference>
<feature type="compositionally biased region" description="Basic and acidic residues" evidence="1">
    <location>
        <begin position="36"/>
        <end position="51"/>
    </location>
</feature>
<dbReference type="Pfam" id="PF00566">
    <property type="entry name" value="RabGAP-TBC"/>
    <property type="match status" value="1"/>
</dbReference>
<dbReference type="Gene3D" id="1.10.472.80">
    <property type="entry name" value="Ypt/Rab-GAP domain of gyp1p, domain 3"/>
    <property type="match status" value="1"/>
</dbReference>
<evidence type="ECO:0000313" key="4">
    <source>
        <dbReference type="Proteomes" id="UP000007014"/>
    </source>
</evidence>
<feature type="region of interest" description="Disordered" evidence="1">
    <location>
        <begin position="306"/>
        <end position="383"/>
    </location>
</feature>
<dbReference type="GO" id="GO:0005096">
    <property type="term" value="F:GTPase activator activity"/>
    <property type="evidence" value="ECO:0007669"/>
    <property type="project" value="TreeGrafter"/>
</dbReference>
<feature type="compositionally biased region" description="Polar residues" evidence="1">
    <location>
        <begin position="24"/>
        <end position="33"/>
    </location>
</feature>
<keyword evidence="4" id="KW-1185">Reference proteome</keyword>
<dbReference type="Proteomes" id="UP000007014">
    <property type="component" value="Chromosome 19"/>
</dbReference>
<protein>
    <submittedName>
        <fullName evidence="3">Similar to plant adhesion molecule 1, PAM1</fullName>
    </submittedName>
</protein>
<dbReference type="InterPro" id="IPR000195">
    <property type="entry name" value="Rab-GAP-TBC_dom"/>
</dbReference>
<accession>M1V778</accession>
<evidence type="ECO:0000313" key="3">
    <source>
        <dbReference type="EMBL" id="BAM82820.1"/>
    </source>
</evidence>
<feature type="region of interest" description="Disordered" evidence="1">
    <location>
        <begin position="24"/>
        <end position="51"/>
    </location>
</feature>
<sequence length="741" mass="81581">MVQTRSLADAHLRKPSCGVLRADVTTSPSSMFTESDVDRGLKTRDNFPEHGKQERFRVERNDVHVTISPEPVAYGRAPDERPLPLADSVISEIRELIEDESHVDLVKLAEIARGGLPAALRGDVWRYLLGVAKADKSEELTHEKELAAAYQRLRRSALAALGQIGQGLTETLHGAEVSERGGFLSAGGAAASAPLPALPRSQTVSEDTGRDYLSVQASSPRAGRAVGHSDLETDCNAFGRGSLEYTGMQGPEPALLNDAGEMHVALTLEQSTNWDGSLARRIRNDAKRRIERERLRIEHSRWRRSRLTMSSQHGRMFPSQKRAPDVQVVDKPREQQDRSLRNVGSETNLVNPRLVRAAGPYHGLSDGDESVKAPSRPPSAPTQSGVMEYTLPQQLDHDEAVLCSSPESTSSATNSMRSAEAATLQTIGEGSVLEARDGMEVPAGTEVLVENDVTCSGSRLERASGDSITTGISTTRGLASAMRTPHAALVRCYVSVLCTYLYVVELSVRHMVALPLIMPLDTKHGSTTELEKVNDVLMSLGTPVEYAPTMVSLVHVFVQVFTSAREMDVYYGFCALMHRFGHVLLFTTHGDGLTRATAHFLMLFRTLLPDLADFFESEEIEHQRWLHGWLQGLFSRGEMPVESTLRIWDFYLSSGLEMHPYVCLAVLDLLQEEITELDGPEVVTYLGKLPDNLDPEKLLTRAVTIRETALGSGLVPPRLSEEQPDDSNRSFGIASLRYRDD</sequence>
<evidence type="ECO:0000256" key="1">
    <source>
        <dbReference type="SAM" id="MobiDB-lite"/>
    </source>
</evidence>
<reference evidence="3 4" key="1">
    <citation type="journal article" date="2004" name="Nature">
        <title>Genome sequence of the ultrasmall unicellular red alga Cyanidioschyzon merolae 10D.</title>
        <authorList>
            <person name="Matsuzaki M."/>
            <person name="Misumi O."/>
            <person name="Shin-i T."/>
            <person name="Maruyama S."/>
            <person name="Takahara M."/>
            <person name="Miyagishima S."/>
            <person name="Mori T."/>
            <person name="Nishida K."/>
            <person name="Yagisawa F."/>
            <person name="Nishida K."/>
            <person name="Yoshida Y."/>
            <person name="Nishimura Y."/>
            <person name="Nakao S."/>
            <person name="Kobayashi T."/>
            <person name="Momoyama Y."/>
            <person name="Higashiyama T."/>
            <person name="Minoda A."/>
            <person name="Sano M."/>
            <person name="Nomoto H."/>
            <person name="Oishi K."/>
            <person name="Hayashi H."/>
            <person name="Ohta F."/>
            <person name="Nishizaka S."/>
            <person name="Haga S."/>
            <person name="Miura S."/>
            <person name="Morishita T."/>
            <person name="Kabeya Y."/>
            <person name="Terasawa K."/>
            <person name="Suzuki Y."/>
            <person name="Ishii Y."/>
            <person name="Asakawa S."/>
            <person name="Takano H."/>
            <person name="Ohta N."/>
            <person name="Kuroiwa H."/>
            <person name="Tanaka K."/>
            <person name="Shimizu N."/>
            <person name="Sugano S."/>
            <person name="Sato N."/>
            <person name="Nozaki H."/>
            <person name="Ogasawara N."/>
            <person name="Kohara Y."/>
            <person name="Kuroiwa T."/>
        </authorList>
    </citation>
    <scope>NUCLEOTIDE SEQUENCE [LARGE SCALE GENOMIC DNA]</scope>
    <source>
        <strain evidence="3 4">10D</strain>
    </source>
</reference>
<dbReference type="eggNOG" id="KOG2223">
    <property type="taxonomic scope" value="Eukaryota"/>
</dbReference>
<proteinExistence type="predicted"/>
<organism evidence="3 4">
    <name type="scientific">Cyanidioschyzon merolae (strain NIES-3377 / 10D)</name>
    <name type="common">Unicellular red alga</name>
    <dbReference type="NCBI Taxonomy" id="280699"/>
    <lineage>
        <taxon>Eukaryota</taxon>
        <taxon>Rhodophyta</taxon>
        <taxon>Bangiophyceae</taxon>
        <taxon>Cyanidiales</taxon>
        <taxon>Cyanidiaceae</taxon>
        <taxon>Cyanidioschyzon</taxon>
    </lineage>
</organism>
<dbReference type="OMA" id="MYFAFEK"/>
<dbReference type="OrthoDB" id="27140at2759"/>
<feature type="compositionally biased region" description="Basic and acidic residues" evidence="1">
    <location>
        <begin position="322"/>
        <end position="340"/>
    </location>
</feature>
<feature type="domain" description="Rab-GAP TBC" evidence="2">
    <location>
        <begin position="115"/>
        <end position="655"/>
    </location>
</feature>
<dbReference type="PANTHER" id="PTHR47219:SF9">
    <property type="entry name" value="GTPASE ACTIVATING PROTEIN AND CENTROSOME-ASSOCIATED, ISOFORM B"/>
    <property type="match status" value="1"/>
</dbReference>
<dbReference type="GeneID" id="16997222"/>
<dbReference type="HOGENOM" id="CLU_032509_0_0_1"/>
<dbReference type="SUPFAM" id="SSF47923">
    <property type="entry name" value="Ypt/Rab-GAP domain of gyp1p"/>
    <property type="match status" value="2"/>
</dbReference>
<dbReference type="RefSeq" id="XP_005538856.1">
    <property type="nucleotide sequence ID" value="XM_005538799.1"/>
</dbReference>
<dbReference type="Gene3D" id="1.10.10.750">
    <property type="entry name" value="Ypt/Rab-GAP domain of gyp1p, domain 1"/>
    <property type="match status" value="1"/>
</dbReference>
<reference evidence="3 4" key="2">
    <citation type="journal article" date="2007" name="BMC Biol.">
        <title>A 100%-complete sequence reveals unusually simple genomic features in the hot-spring red alga Cyanidioschyzon merolae.</title>
        <authorList>
            <person name="Nozaki H."/>
            <person name="Takano H."/>
            <person name="Misumi O."/>
            <person name="Terasawa K."/>
            <person name="Matsuzaki M."/>
            <person name="Maruyama S."/>
            <person name="Nishida K."/>
            <person name="Yagisawa F."/>
            <person name="Yoshida Y."/>
            <person name="Fujiwara T."/>
            <person name="Takio S."/>
            <person name="Tamura K."/>
            <person name="Chung S.J."/>
            <person name="Nakamura S."/>
            <person name="Kuroiwa H."/>
            <person name="Tanaka K."/>
            <person name="Sato N."/>
            <person name="Kuroiwa T."/>
        </authorList>
    </citation>
    <scope>NUCLEOTIDE SEQUENCE [LARGE SCALE GENOMIC DNA]</scope>
    <source>
        <strain evidence="3 4">10D</strain>
    </source>
</reference>
<dbReference type="Gramene" id="CMS207CT">
    <property type="protein sequence ID" value="CMS207CT"/>
    <property type="gene ID" value="CMS207C"/>
</dbReference>
<dbReference type="InterPro" id="IPR035969">
    <property type="entry name" value="Rab-GAP_TBC_sf"/>
</dbReference>
<evidence type="ECO:0000259" key="2">
    <source>
        <dbReference type="PROSITE" id="PS50086"/>
    </source>
</evidence>
<dbReference type="SMART" id="SM00164">
    <property type="entry name" value="TBC"/>
    <property type="match status" value="1"/>
</dbReference>
<gene>
    <name evidence="3" type="ORF">CYME_CMS207C</name>
</gene>
<dbReference type="PANTHER" id="PTHR47219">
    <property type="entry name" value="RAB GTPASE-ACTIVATING PROTEIN 1-LIKE"/>
    <property type="match status" value="1"/>
</dbReference>
<dbReference type="GO" id="GO:0031267">
    <property type="term" value="F:small GTPase binding"/>
    <property type="evidence" value="ECO:0007669"/>
    <property type="project" value="TreeGrafter"/>
</dbReference>